<keyword evidence="3" id="KW-1185">Reference proteome</keyword>
<evidence type="ECO:0008006" key="4">
    <source>
        <dbReference type="Google" id="ProtNLM"/>
    </source>
</evidence>
<proteinExistence type="predicted"/>
<feature type="signal peptide" evidence="1">
    <location>
        <begin position="1"/>
        <end position="17"/>
    </location>
</feature>
<evidence type="ECO:0000313" key="2">
    <source>
        <dbReference type="EMBL" id="KAL3769541.1"/>
    </source>
</evidence>
<name>A0ABD3N3A9_9STRA</name>
<gene>
    <name evidence="2" type="ORF">ACHAWO_011054</name>
</gene>
<organism evidence="2 3">
    <name type="scientific">Cyclotella atomus</name>
    <dbReference type="NCBI Taxonomy" id="382360"/>
    <lineage>
        <taxon>Eukaryota</taxon>
        <taxon>Sar</taxon>
        <taxon>Stramenopiles</taxon>
        <taxon>Ochrophyta</taxon>
        <taxon>Bacillariophyta</taxon>
        <taxon>Coscinodiscophyceae</taxon>
        <taxon>Thalassiosirophycidae</taxon>
        <taxon>Stephanodiscales</taxon>
        <taxon>Stephanodiscaceae</taxon>
        <taxon>Cyclotella</taxon>
    </lineage>
</organism>
<keyword evidence="1" id="KW-0732">Signal</keyword>
<evidence type="ECO:0000256" key="1">
    <source>
        <dbReference type="SAM" id="SignalP"/>
    </source>
</evidence>
<evidence type="ECO:0000313" key="3">
    <source>
        <dbReference type="Proteomes" id="UP001530400"/>
    </source>
</evidence>
<dbReference type="AlphaFoldDB" id="A0ABD3N3A9"/>
<protein>
    <recommendedName>
        <fullName evidence="4">Rieske domain-containing protein</fullName>
    </recommendedName>
</protein>
<comment type="caution">
    <text evidence="2">The sequence shown here is derived from an EMBL/GenBank/DDBJ whole genome shotgun (WGS) entry which is preliminary data.</text>
</comment>
<sequence>MRQHLLTLLCTLPAALGFAPPMVGRNDVVLHAKRGKGLNVPSSAGEARGIGGSDGAAPSKKANWIATSIPSLGALPKDTNTVKVVDTMVPALTDKNTNPTGAVSIVNYKGDSDTITYCFSVSCASCKIPLTKAKVLPPKESNDARLACDFCGATYNLRSGVQVEKEGGKLLGFLFNNQSNNEAKLPVYALGEKGGKVFISMP</sequence>
<dbReference type="EMBL" id="JALLPJ020001330">
    <property type="protein sequence ID" value="KAL3769541.1"/>
    <property type="molecule type" value="Genomic_DNA"/>
</dbReference>
<reference evidence="2 3" key="1">
    <citation type="submission" date="2024-10" db="EMBL/GenBank/DDBJ databases">
        <title>Updated reference genomes for cyclostephanoid diatoms.</title>
        <authorList>
            <person name="Roberts W.R."/>
            <person name="Alverson A.J."/>
        </authorList>
    </citation>
    <scope>NUCLEOTIDE SEQUENCE [LARGE SCALE GENOMIC DNA]</scope>
    <source>
        <strain evidence="2 3">AJA010-31</strain>
    </source>
</reference>
<accession>A0ABD3N3A9</accession>
<feature type="chain" id="PRO_5044845732" description="Rieske domain-containing protein" evidence="1">
    <location>
        <begin position="18"/>
        <end position="202"/>
    </location>
</feature>
<dbReference type="Proteomes" id="UP001530400">
    <property type="component" value="Unassembled WGS sequence"/>
</dbReference>